<feature type="transmembrane region" description="Helical" evidence="1">
    <location>
        <begin position="16"/>
        <end position="40"/>
    </location>
</feature>
<dbReference type="GeneID" id="90512175"/>
<dbReference type="KEGG" id="ebi:EbC_21590"/>
<keyword evidence="3" id="KW-1185">Reference proteome</keyword>
<name>D8MS83_ERWBE</name>
<dbReference type="HOGENOM" id="CLU_164829_1_0_6"/>
<gene>
    <name evidence="2" type="ordered locus">EbC_21590</name>
</gene>
<reference evidence="2 3" key="1">
    <citation type="journal article" date="2010" name="BMC Genomics">
        <title>Genome comparison of the epiphytic bacteria Erwinia billingiae and E. tasmaniensis with the pear pathogen E. pyrifoliae.</title>
        <authorList>
            <person name="Kube M."/>
            <person name="Migdoll A.M."/>
            <person name="Gehring I."/>
            <person name="Heitmann K."/>
            <person name="Mayer Y."/>
            <person name="Kuhl H."/>
            <person name="Knaust F."/>
            <person name="Geider K."/>
            <person name="Reinhardt R."/>
        </authorList>
    </citation>
    <scope>NUCLEOTIDE SEQUENCE [LARGE SCALE GENOMIC DNA]</scope>
    <source>
        <strain evidence="2 3">Eb661</strain>
    </source>
</reference>
<dbReference type="EMBL" id="FP236843">
    <property type="protein sequence ID" value="CAX59690.1"/>
    <property type="molecule type" value="Genomic_DNA"/>
</dbReference>
<dbReference type="RefSeq" id="WP_013202178.1">
    <property type="nucleotide sequence ID" value="NC_014306.1"/>
</dbReference>
<sequence>MSKESENAEVEKDICVHIFTASAGMVGVCITVIGIFQVVTTLRKEGTLGDDMLAINAFLYLITTILSYWGLRSKGVKHSPTLDKWIDILFLIALTFTTCIAGMITWAMTFT</sequence>
<dbReference type="Proteomes" id="UP000008793">
    <property type="component" value="Chromosome"/>
</dbReference>
<evidence type="ECO:0000313" key="2">
    <source>
        <dbReference type="EMBL" id="CAX59690.1"/>
    </source>
</evidence>
<dbReference type="AlphaFoldDB" id="D8MS83"/>
<evidence type="ECO:0000313" key="3">
    <source>
        <dbReference type="Proteomes" id="UP000008793"/>
    </source>
</evidence>
<feature type="transmembrane region" description="Helical" evidence="1">
    <location>
        <begin position="89"/>
        <end position="110"/>
    </location>
</feature>
<feature type="transmembrane region" description="Helical" evidence="1">
    <location>
        <begin position="52"/>
        <end position="69"/>
    </location>
</feature>
<evidence type="ECO:0000256" key="1">
    <source>
        <dbReference type="SAM" id="Phobius"/>
    </source>
</evidence>
<proteinExistence type="predicted"/>
<keyword evidence="1" id="KW-1133">Transmembrane helix</keyword>
<dbReference type="eggNOG" id="ENOG50331UK">
    <property type="taxonomic scope" value="Bacteria"/>
</dbReference>
<protein>
    <submittedName>
        <fullName evidence="2">Conserved uncharacterized protein</fullName>
    </submittedName>
</protein>
<organism evidence="3">
    <name type="scientific">Erwinia billingiae (strain Eb661)</name>
    <dbReference type="NCBI Taxonomy" id="634500"/>
    <lineage>
        <taxon>Bacteria</taxon>
        <taxon>Pseudomonadati</taxon>
        <taxon>Pseudomonadota</taxon>
        <taxon>Gammaproteobacteria</taxon>
        <taxon>Enterobacterales</taxon>
        <taxon>Erwiniaceae</taxon>
        <taxon>Erwinia</taxon>
    </lineage>
</organism>
<keyword evidence="1" id="KW-0472">Membrane</keyword>
<accession>D8MS83</accession>
<keyword evidence="1" id="KW-0812">Transmembrane</keyword>